<dbReference type="OrthoDB" id="9800643at2"/>
<dbReference type="GeneID" id="70576123"/>
<dbReference type="Gene3D" id="3.40.50.150">
    <property type="entry name" value="Vaccinia Virus protein VP39"/>
    <property type="match status" value="1"/>
</dbReference>
<dbReference type="PANTHER" id="PTHR18895">
    <property type="entry name" value="HEMK METHYLTRANSFERASE"/>
    <property type="match status" value="1"/>
</dbReference>
<protein>
    <recommendedName>
        <fullName evidence="5">Release factor glutamine methyltransferase</fullName>
        <shortName evidence="5">RF MTase</shortName>
        <ecNumber evidence="5">2.1.1.297</ecNumber>
    </recommendedName>
    <alternativeName>
        <fullName evidence="5">N5-glutamine methyltransferase PrmC</fullName>
    </alternativeName>
    <alternativeName>
        <fullName evidence="5">Protein-(glutamine-N5) MTase PrmC</fullName>
    </alternativeName>
    <alternativeName>
        <fullName evidence="5">Protein-glutamine N-methyltransferase PrmC</fullName>
    </alternativeName>
</protein>
<dbReference type="STRING" id="1494.SAMN05216497_11151"/>
<evidence type="ECO:0000313" key="12">
    <source>
        <dbReference type="Proteomes" id="UP000250223"/>
    </source>
</evidence>
<evidence type="ECO:0000259" key="7">
    <source>
        <dbReference type="Pfam" id="PF17827"/>
    </source>
</evidence>
<dbReference type="EMBL" id="UAWC01000007">
    <property type="protein sequence ID" value="SQB34330.1"/>
    <property type="molecule type" value="Genomic_DNA"/>
</dbReference>
<dbReference type="NCBIfam" id="TIGR00536">
    <property type="entry name" value="hemK_fam"/>
    <property type="match status" value="1"/>
</dbReference>
<dbReference type="HAMAP" id="MF_02126">
    <property type="entry name" value="RF_methyltr_PrmC"/>
    <property type="match status" value="1"/>
</dbReference>
<dbReference type="CDD" id="cd02440">
    <property type="entry name" value="AdoMet_MTases"/>
    <property type="match status" value="1"/>
</dbReference>
<dbReference type="GO" id="GO:0102559">
    <property type="term" value="F:peptide chain release factor N(5)-glutamine methyltransferase activity"/>
    <property type="evidence" value="ECO:0007669"/>
    <property type="project" value="UniProtKB-EC"/>
</dbReference>
<sequence>MVEKNYQTIQELLSEGIKSLKEVGIESYILESQLLLGKVINKDRLFIMVNKDYKVSDEEKRQYLKLIDIRKKRMPIKYILGTCEFMGIPFKIKEGVLIPRPDTEILVEKSIETIKKNNYRNISDVCCGSGIIGISIASFIDNVNIDCFDIEDIPLEVSKENIKLNNLEEKVKVFKSNLLEDAIKSSKKYDMIVSNPPYIKKREIKNLMKDVKNYEPHIALDGGEDGLYFYKQIVKQSKSLLNPGGAIAFEIGYDQKEEVSCILESNEFINIECYKDLAGLDRVIIGMLKTTN</sequence>
<dbReference type="RefSeq" id="WP_089866078.1">
    <property type="nucleotide sequence ID" value="NZ_CP173238.1"/>
</dbReference>
<dbReference type="NCBIfam" id="TIGR03534">
    <property type="entry name" value="RF_mod_PrmC"/>
    <property type="match status" value="1"/>
</dbReference>
<dbReference type="Proteomes" id="UP000528432">
    <property type="component" value="Unassembled WGS sequence"/>
</dbReference>
<keyword evidence="3 5" id="KW-0949">S-adenosyl-L-methionine</keyword>
<evidence type="ECO:0000256" key="3">
    <source>
        <dbReference type="ARBA" id="ARBA00022691"/>
    </source>
</evidence>
<dbReference type="GO" id="GO:0003676">
    <property type="term" value="F:nucleic acid binding"/>
    <property type="evidence" value="ECO:0007669"/>
    <property type="project" value="InterPro"/>
</dbReference>
<accession>A0A239Z274</accession>
<comment type="function">
    <text evidence="5">Methylates the class 1 translation termination release factors RF1/PrfA and RF2/PrfB on the glutamine residue of the universally conserved GGQ motif.</text>
</comment>
<evidence type="ECO:0000313" key="9">
    <source>
        <dbReference type="EMBL" id="SDL19051.1"/>
    </source>
</evidence>
<evidence type="ECO:0000313" key="10">
    <source>
        <dbReference type="EMBL" id="SQB34330.1"/>
    </source>
</evidence>
<dbReference type="Pfam" id="PF17827">
    <property type="entry name" value="PrmC_N"/>
    <property type="match status" value="1"/>
</dbReference>
<dbReference type="InterPro" id="IPR002052">
    <property type="entry name" value="DNA_methylase_N6_adenine_CS"/>
</dbReference>
<name>A0A239Z274_CLOCO</name>
<dbReference type="InterPro" id="IPR050320">
    <property type="entry name" value="N5-glutamine_MTase"/>
</dbReference>
<reference evidence="9 11" key="1">
    <citation type="submission" date="2016-10" db="EMBL/GenBank/DDBJ databases">
        <authorList>
            <person name="Varghese N."/>
            <person name="Submissions S."/>
        </authorList>
    </citation>
    <scope>NUCLEOTIDE SEQUENCE [LARGE SCALE GENOMIC DNA]</scope>
    <source>
        <strain evidence="9 11">NLAE-zl-C224</strain>
    </source>
</reference>
<proteinExistence type="inferred from homology"/>
<dbReference type="PROSITE" id="PS00092">
    <property type="entry name" value="N6_MTASE"/>
    <property type="match status" value="1"/>
</dbReference>
<dbReference type="PANTHER" id="PTHR18895:SF74">
    <property type="entry name" value="MTRF1L RELEASE FACTOR GLUTAMINE METHYLTRANSFERASE"/>
    <property type="match status" value="1"/>
</dbReference>
<feature type="binding site" evidence="5">
    <location>
        <position position="149"/>
    </location>
    <ligand>
        <name>S-adenosyl-L-methionine</name>
        <dbReference type="ChEBI" id="CHEBI:59789"/>
    </ligand>
</feature>
<dbReference type="Proteomes" id="UP000250223">
    <property type="component" value="Unassembled WGS sequence"/>
</dbReference>
<dbReference type="EMBL" id="FNGL01000011">
    <property type="protein sequence ID" value="SDL19051.1"/>
    <property type="molecule type" value="Genomic_DNA"/>
</dbReference>
<dbReference type="AlphaFoldDB" id="A0A239Z274"/>
<evidence type="ECO:0000256" key="1">
    <source>
        <dbReference type="ARBA" id="ARBA00022603"/>
    </source>
</evidence>
<comment type="caution">
    <text evidence="5">Lacks conserved residue(s) required for the propagation of feature annotation.</text>
</comment>
<dbReference type="InterPro" id="IPR040758">
    <property type="entry name" value="PrmC_N"/>
</dbReference>
<feature type="binding site" evidence="5">
    <location>
        <begin position="195"/>
        <end position="198"/>
    </location>
    <ligand>
        <name>substrate</name>
    </ligand>
</feature>
<dbReference type="SUPFAM" id="SSF53335">
    <property type="entry name" value="S-adenosyl-L-methionine-dependent methyltransferases"/>
    <property type="match status" value="1"/>
</dbReference>
<dbReference type="EC" id="2.1.1.297" evidence="5"/>
<keyword evidence="2 5" id="KW-0808">Transferase</keyword>
<evidence type="ECO:0000256" key="2">
    <source>
        <dbReference type="ARBA" id="ARBA00022679"/>
    </source>
</evidence>
<evidence type="ECO:0000259" key="6">
    <source>
        <dbReference type="Pfam" id="PF05175"/>
    </source>
</evidence>
<feature type="domain" description="Release factor glutamine methyltransferase N-terminal" evidence="7">
    <location>
        <begin position="11"/>
        <end position="81"/>
    </location>
</feature>
<dbReference type="InterPro" id="IPR019874">
    <property type="entry name" value="RF_methyltr_PrmC"/>
</dbReference>
<organism evidence="10 12">
    <name type="scientific">Clostridium cochlearium</name>
    <dbReference type="NCBI Taxonomy" id="1494"/>
    <lineage>
        <taxon>Bacteria</taxon>
        <taxon>Bacillati</taxon>
        <taxon>Bacillota</taxon>
        <taxon>Clostridia</taxon>
        <taxon>Eubacteriales</taxon>
        <taxon>Clostridiaceae</taxon>
        <taxon>Clostridium</taxon>
    </lineage>
</organism>
<gene>
    <name evidence="5 10" type="primary">prmC</name>
    <name evidence="8" type="ORF">HMJ28_10180</name>
    <name evidence="10" type="ORF">NCTC13028_01233</name>
    <name evidence="9" type="ORF">SAMN05216497_11151</name>
</gene>
<dbReference type="InterPro" id="IPR004556">
    <property type="entry name" value="HemK-like"/>
</dbReference>
<reference evidence="8 13" key="3">
    <citation type="submission" date="2020-05" db="EMBL/GenBank/DDBJ databases">
        <title>Draft genome sequence of Clostridium cochlearium strain AGROS13 isolated from a sheep dairy farm in New Zealand.</title>
        <authorList>
            <person name="Gupta T.B."/>
            <person name="Jauregui R."/>
            <person name="Risson A.N."/>
            <person name="Brightwell G."/>
            <person name="Maclean P."/>
        </authorList>
    </citation>
    <scope>NUCLEOTIDE SEQUENCE [LARGE SCALE GENOMIC DNA]</scope>
    <source>
        <strain evidence="8 13">AGROS13</strain>
    </source>
</reference>
<dbReference type="InterPro" id="IPR007848">
    <property type="entry name" value="Small_mtfrase_dom"/>
</dbReference>
<dbReference type="GO" id="GO:0032259">
    <property type="term" value="P:methylation"/>
    <property type="evidence" value="ECO:0007669"/>
    <property type="project" value="UniProtKB-KW"/>
</dbReference>
<evidence type="ECO:0000256" key="4">
    <source>
        <dbReference type="ARBA" id="ARBA00048391"/>
    </source>
</evidence>
<dbReference type="EMBL" id="JABFIF010000022">
    <property type="protein sequence ID" value="NOH16747.1"/>
    <property type="molecule type" value="Genomic_DNA"/>
</dbReference>
<feature type="domain" description="Methyltransferase small" evidence="6">
    <location>
        <begin position="111"/>
        <end position="204"/>
    </location>
</feature>
<keyword evidence="1 5" id="KW-0489">Methyltransferase</keyword>
<evidence type="ECO:0000256" key="5">
    <source>
        <dbReference type="HAMAP-Rule" id="MF_02126"/>
    </source>
</evidence>
<comment type="similarity">
    <text evidence="5">Belongs to the protein N5-glutamine methyltransferase family. PrmC subfamily.</text>
</comment>
<dbReference type="InterPro" id="IPR029063">
    <property type="entry name" value="SAM-dependent_MTases_sf"/>
</dbReference>
<evidence type="ECO:0000313" key="13">
    <source>
        <dbReference type="Proteomes" id="UP000528432"/>
    </source>
</evidence>
<comment type="catalytic activity">
    <reaction evidence="4 5">
        <text>L-glutaminyl-[peptide chain release factor] + S-adenosyl-L-methionine = N(5)-methyl-L-glutaminyl-[peptide chain release factor] + S-adenosyl-L-homocysteine + H(+)</text>
        <dbReference type="Rhea" id="RHEA:42896"/>
        <dbReference type="Rhea" id="RHEA-COMP:10271"/>
        <dbReference type="Rhea" id="RHEA-COMP:10272"/>
        <dbReference type="ChEBI" id="CHEBI:15378"/>
        <dbReference type="ChEBI" id="CHEBI:30011"/>
        <dbReference type="ChEBI" id="CHEBI:57856"/>
        <dbReference type="ChEBI" id="CHEBI:59789"/>
        <dbReference type="ChEBI" id="CHEBI:61891"/>
        <dbReference type="EC" id="2.1.1.297"/>
    </reaction>
</comment>
<keyword evidence="11" id="KW-1185">Reference proteome</keyword>
<dbReference type="Gene3D" id="1.10.8.10">
    <property type="entry name" value="DNA helicase RuvA subunit, C-terminal domain"/>
    <property type="match status" value="1"/>
</dbReference>
<feature type="binding site" evidence="5">
    <location>
        <position position="195"/>
    </location>
    <ligand>
        <name>S-adenosyl-L-methionine</name>
        <dbReference type="ChEBI" id="CHEBI:59789"/>
    </ligand>
</feature>
<reference evidence="10 12" key="2">
    <citation type="submission" date="2018-06" db="EMBL/GenBank/DDBJ databases">
        <authorList>
            <consortium name="Pathogen Informatics"/>
            <person name="Doyle S."/>
        </authorList>
    </citation>
    <scope>NUCLEOTIDE SEQUENCE [LARGE SCALE GENOMIC DNA]</scope>
    <source>
        <strain evidence="10 12">NCTC13028</strain>
    </source>
</reference>
<dbReference type="Proteomes" id="UP000198811">
    <property type="component" value="Unassembled WGS sequence"/>
</dbReference>
<evidence type="ECO:0000313" key="11">
    <source>
        <dbReference type="Proteomes" id="UP000198811"/>
    </source>
</evidence>
<evidence type="ECO:0000313" key="8">
    <source>
        <dbReference type="EMBL" id="NOH16747.1"/>
    </source>
</evidence>
<dbReference type="Pfam" id="PF05175">
    <property type="entry name" value="MTS"/>
    <property type="match status" value="1"/>
</dbReference>